<keyword evidence="4" id="KW-1185">Reference proteome</keyword>
<feature type="compositionally biased region" description="Acidic residues" evidence="1">
    <location>
        <begin position="420"/>
        <end position="441"/>
    </location>
</feature>
<organism evidence="3 4">
    <name type="scientific">Chondrus crispus</name>
    <name type="common">Carrageen Irish moss</name>
    <name type="synonym">Polymorpha crispa</name>
    <dbReference type="NCBI Taxonomy" id="2769"/>
    <lineage>
        <taxon>Eukaryota</taxon>
        <taxon>Rhodophyta</taxon>
        <taxon>Florideophyceae</taxon>
        <taxon>Rhodymeniophycidae</taxon>
        <taxon>Gigartinales</taxon>
        <taxon>Gigartinaceae</taxon>
        <taxon>Chondrus</taxon>
    </lineage>
</organism>
<feature type="transmembrane region" description="Helical" evidence="2">
    <location>
        <begin position="127"/>
        <end position="153"/>
    </location>
</feature>
<protein>
    <submittedName>
        <fullName evidence="3">Uncharacterized protein</fullName>
    </submittedName>
</protein>
<accession>R7Q5E0</accession>
<evidence type="ECO:0000313" key="3">
    <source>
        <dbReference type="EMBL" id="CDF32581.1"/>
    </source>
</evidence>
<dbReference type="AlphaFoldDB" id="R7Q5E0"/>
<dbReference type="Proteomes" id="UP000012073">
    <property type="component" value="Unassembled WGS sequence"/>
</dbReference>
<dbReference type="Gramene" id="CDF32581">
    <property type="protein sequence ID" value="CDF32581"/>
    <property type="gene ID" value="CHC_T00008252001"/>
</dbReference>
<dbReference type="OrthoDB" id="11494at2759"/>
<gene>
    <name evidence="3" type="ORF">CHC_T00008252001</name>
</gene>
<proteinExistence type="predicted"/>
<evidence type="ECO:0000256" key="2">
    <source>
        <dbReference type="SAM" id="Phobius"/>
    </source>
</evidence>
<feature type="transmembrane region" description="Helical" evidence="2">
    <location>
        <begin position="89"/>
        <end position="106"/>
    </location>
</feature>
<dbReference type="KEGG" id="ccp:CHC_T00008252001"/>
<name>R7Q5E0_CHOCR</name>
<feature type="region of interest" description="Disordered" evidence="1">
    <location>
        <begin position="402"/>
        <end position="448"/>
    </location>
</feature>
<evidence type="ECO:0000256" key="1">
    <source>
        <dbReference type="SAM" id="MobiDB-lite"/>
    </source>
</evidence>
<feature type="transmembrane region" description="Helical" evidence="2">
    <location>
        <begin position="56"/>
        <end position="77"/>
    </location>
</feature>
<feature type="transmembrane region" description="Helical" evidence="2">
    <location>
        <begin position="20"/>
        <end position="44"/>
    </location>
</feature>
<feature type="region of interest" description="Disordered" evidence="1">
    <location>
        <begin position="544"/>
        <end position="569"/>
    </location>
</feature>
<reference evidence="4" key="1">
    <citation type="journal article" date="2013" name="Proc. Natl. Acad. Sci. U.S.A.">
        <title>Genome structure and metabolic features in the red seaweed Chondrus crispus shed light on evolution of the Archaeplastida.</title>
        <authorList>
            <person name="Collen J."/>
            <person name="Porcel B."/>
            <person name="Carre W."/>
            <person name="Ball S.G."/>
            <person name="Chaparro C."/>
            <person name="Tonon T."/>
            <person name="Barbeyron T."/>
            <person name="Michel G."/>
            <person name="Noel B."/>
            <person name="Valentin K."/>
            <person name="Elias M."/>
            <person name="Artiguenave F."/>
            <person name="Arun A."/>
            <person name="Aury J.M."/>
            <person name="Barbosa-Neto J.F."/>
            <person name="Bothwell J.H."/>
            <person name="Bouget F.Y."/>
            <person name="Brillet L."/>
            <person name="Cabello-Hurtado F."/>
            <person name="Capella-Gutierrez S."/>
            <person name="Charrier B."/>
            <person name="Cladiere L."/>
            <person name="Cock J.M."/>
            <person name="Coelho S.M."/>
            <person name="Colleoni C."/>
            <person name="Czjzek M."/>
            <person name="Da Silva C."/>
            <person name="Delage L."/>
            <person name="Denoeud F."/>
            <person name="Deschamps P."/>
            <person name="Dittami S.M."/>
            <person name="Gabaldon T."/>
            <person name="Gachon C.M."/>
            <person name="Groisillier A."/>
            <person name="Herve C."/>
            <person name="Jabbari K."/>
            <person name="Katinka M."/>
            <person name="Kloareg B."/>
            <person name="Kowalczyk N."/>
            <person name="Labadie K."/>
            <person name="Leblanc C."/>
            <person name="Lopez P.J."/>
            <person name="McLachlan D.H."/>
            <person name="Meslet-Cladiere L."/>
            <person name="Moustafa A."/>
            <person name="Nehr Z."/>
            <person name="Nyvall Collen P."/>
            <person name="Panaud O."/>
            <person name="Partensky F."/>
            <person name="Poulain J."/>
            <person name="Rensing S.A."/>
            <person name="Rousvoal S."/>
            <person name="Samson G."/>
            <person name="Symeonidi A."/>
            <person name="Weissenbach J."/>
            <person name="Zambounis A."/>
            <person name="Wincker P."/>
            <person name="Boyen C."/>
        </authorList>
    </citation>
    <scope>NUCLEOTIDE SEQUENCE [LARGE SCALE GENOMIC DNA]</scope>
    <source>
        <strain evidence="4">cv. Stackhouse</strain>
    </source>
</reference>
<dbReference type="GeneID" id="17319965"/>
<feature type="compositionally biased region" description="Basic and acidic residues" evidence="1">
    <location>
        <begin position="553"/>
        <end position="569"/>
    </location>
</feature>
<keyword evidence="2" id="KW-0472">Membrane</keyword>
<dbReference type="EMBL" id="HG001519">
    <property type="protein sequence ID" value="CDF32581.1"/>
    <property type="molecule type" value="Genomic_DNA"/>
</dbReference>
<dbReference type="RefSeq" id="XP_005712246.1">
    <property type="nucleotide sequence ID" value="XM_005712189.1"/>
</dbReference>
<sequence length="659" mass="70693">MSTPPGTASDPIFTDAPPLSAGVAFVIGVAGAALVLAQTVLRAWRRVSLSQTRGLLLARVHLLVLVLAAVAAASLLGSQRFFADDSRPLGGLLPLLGVLAPFVFLARRPDATTSSVTRPTRTRLLDWLIQSPVNLLLLLPGLALSGLCVWGMVVAEAWDVLALAFSASVAVLTRADPVVYRAWDGVGARWQWGRVLPSPVRNAAWRFVIGRVEEPGGVVGVEVDAMEVPAADTVLLQGALFGESVHLSDRALAKSMATRGVLGTLPLFYEYVDQVWSHIIPDTSRGGVKEGEKIDETAASCFLLIASLLREALDDNARLGADVWLLLAIFRHRINEIAVNYVSASNLRLAPLHSRIAMSVRELWSAFAGRSRELQSLPDDSTAEQDMMGPETDGSVVVEVDTSKEANEEGDNATGTAREEGEENGDEKETGDEVEEQDGDDLLPTNIADGALTGGRKLAMWHALDATENPPEVVDTEIWASWIITCLQDLYDATLKTLEASPSEVNREQATHMPATFKLWLGEPLVLALEGELVEGMSSAALQATDSLSQPLPRRERKGESEKGKKESILDEATEVVAEEETFTYIMLALAGVEVSETAHFGEGVDGTGFIGIGGDVSQGELNGRLKAQNMAYKIMMAQNALWGYVALGQTASALLARS</sequence>
<keyword evidence="2" id="KW-1133">Transmembrane helix</keyword>
<keyword evidence="2" id="KW-0812">Transmembrane</keyword>
<evidence type="ECO:0000313" key="4">
    <source>
        <dbReference type="Proteomes" id="UP000012073"/>
    </source>
</evidence>